<proteinExistence type="predicted"/>
<dbReference type="Gene3D" id="1.10.10.60">
    <property type="entry name" value="Homeodomain-like"/>
    <property type="match status" value="1"/>
</dbReference>
<dbReference type="GO" id="GO:0003677">
    <property type="term" value="F:DNA binding"/>
    <property type="evidence" value="ECO:0007669"/>
    <property type="project" value="UniProtKB-KW"/>
</dbReference>
<comment type="subcellular location">
    <subcellularLocation>
        <location evidence="1">Nucleus</location>
    </subcellularLocation>
</comment>
<dbReference type="PROSITE" id="PS51294">
    <property type="entry name" value="HTH_MYB"/>
    <property type="match status" value="1"/>
</dbReference>
<name>A0AA87ZXE1_FICCA</name>
<feature type="compositionally biased region" description="Low complexity" evidence="6">
    <location>
        <begin position="154"/>
        <end position="165"/>
    </location>
</feature>
<evidence type="ECO:0000259" key="7">
    <source>
        <dbReference type="PROSITE" id="PS50090"/>
    </source>
</evidence>
<evidence type="ECO:0000256" key="5">
    <source>
        <dbReference type="ARBA" id="ARBA00023242"/>
    </source>
</evidence>
<feature type="compositionally biased region" description="Basic residues" evidence="6">
    <location>
        <begin position="127"/>
        <end position="143"/>
    </location>
</feature>
<gene>
    <name evidence="10" type="ORF">TIFTF001_011540</name>
</gene>
<dbReference type="GO" id="GO:0010468">
    <property type="term" value="P:regulation of gene expression"/>
    <property type="evidence" value="ECO:0007669"/>
    <property type="project" value="UniProtKB-ARBA"/>
</dbReference>
<feature type="region of interest" description="Disordered" evidence="6">
    <location>
        <begin position="105"/>
        <end position="230"/>
    </location>
</feature>
<dbReference type="GO" id="GO:0005634">
    <property type="term" value="C:nucleus"/>
    <property type="evidence" value="ECO:0007669"/>
    <property type="project" value="UniProtKB-SubCell"/>
</dbReference>
<feature type="compositionally biased region" description="Low complexity" evidence="6">
    <location>
        <begin position="179"/>
        <end position="190"/>
    </location>
</feature>
<evidence type="ECO:0000256" key="6">
    <source>
        <dbReference type="SAM" id="MobiDB-lite"/>
    </source>
</evidence>
<evidence type="ECO:0000259" key="8">
    <source>
        <dbReference type="PROSITE" id="PS51293"/>
    </source>
</evidence>
<keyword evidence="3" id="KW-0238">DNA-binding</keyword>
<dbReference type="PROSITE" id="PS51293">
    <property type="entry name" value="SANT"/>
    <property type="match status" value="1"/>
</dbReference>
<dbReference type="NCBIfam" id="TIGR01557">
    <property type="entry name" value="myb_SHAQKYF"/>
    <property type="match status" value="1"/>
</dbReference>
<evidence type="ECO:0000313" key="10">
    <source>
        <dbReference type="EMBL" id="GMN42317.1"/>
    </source>
</evidence>
<evidence type="ECO:0000313" key="11">
    <source>
        <dbReference type="Proteomes" id="UP001187192"/>
    </source>
</evidence>
<feature type="compositionally biased region" description="Polar residues" evidence="6">
    <location>
        <begin position="192"/>
        <end position="203"/>
    </location>
</feature>
<dbReference type="SMART" id="SM00717">
    <property type="entry name" value="SANT"/>
    <property type="match status" value="1"/>
</dbReference>
<dbReference type="InterPro" id="IPR017884">
    <property type="entry name" value="SANT_dom"/>
</dbReference>
<dbReference type="PANTHER" id="PTHR12802:SF155">
    <property type="entry name" value="DEUBIQUITINASE MYSM1"/>
    <property type="match status" value="1"/>
</dbReference>
<dbReference type="InterPro" id="IPR009057">
    <property type="entry name" value="Homeodomain-like_sf"/>
</dbReference>
<keyword evidence="2" id="KW-0805">Transcription regulation</keyword>
<keyword evidence="5" id="KW-0539">Nucleus</keyword>
<accession>A0AA87ZXE1</accession>
<feature type="domain" description="Myb-like" evidence="7">
    <location>
        <begin position="53"/>
        <end position="103"/>
    </location>
</feature>
<keyword evidence="4" id="KW-0804">Transcription</keyword>
<dbReference type="InterPro" id="IPR001005">
    <property type="entry name" value="SANT/Myb"/>
</dbReference>
<evidence type="ECO:0000256" key="2">
    <source>
        <dbReference type="ARBA" id="ARBA00023015"/>
    </source>
</evidence>
<feature type="region of interest" description="Disordered" evidence="6">
    <location>
        <begin position="390"/>
        <end position="410"/>
    </location>
</feature>
<feature type="domain" description="HTH myb-type" evidence="9">
    <location>
        <begin position="53"/>
        <end position="107"/>
    </location>
</feature>
<comment type="caution">
    <text evidence="10">The sequence shown here is derived from an EMBL/GenBank/DDBJ whole genome shotgun (WGS) entry which is preliminary data.</text>
</comment>
<dbReference type="InterPro" id="IPR006447">
    <property type="entry name" value="Myb_dom_plants"/>
</dbReference>
<organism evidence="10 11">
    <name type="scientific">Ficus carica</name>
    <name type="common">Common fig</name>
    <dbReference type="NCBI Taxonomy" id="3494"/>
    <lineage>
        <taxon>Eukaryota</taxon>
        <taxon>Viridiplantae</taxon>
        <taxon>Streptophyta</taxon>
        <taxon>Embryophyta</taxon>
        <taxon>Tracheophyta</taxon>
        <taxon>Spermatophyta</taxon>
        <taxon>Magnoliopsida</taxon>
        <taxon>eudicotyledons</taxon>
        <taxon>Gunneridae</taxon>
        <taxon>Pentapetalae</taxon>
        <taxon>rosids</taxon>
        <taxon>fabids</taxon>
        <taxon>Rosales</taxon>
        <taxon>Moraceae</taxon>
        <taxon>Ficeae</taxon>
        <taxon>Ficus</taxon>
    </lineage>
</organism>
<dbReference type="EMBL" id="BTGU01000014">
    <property type="protein sequence ID" value="GMN42317.1"/>
    <property type="molecule type" value="Genomic_DNA"/>
</dbReference>
<feature type="domain" description="SANT" evidence="8">
    <location>
        <begin position="56"/>
        <end position="107"/>
    </location>
</feature>
<evidence type="ECO:0000256" key="3">
    <source>
        <dbReference type="ARBA" id="ARBA00023125"/>
    </source>
</evidence>
<evidence type="ECO:0000259" key="9">
    <source>
        <dbReference type="PROSITE" id="PS51294"/>
    </source>
</evidence>
<dbReference type="SUPFAM" id="SSF46689">
    <property type="entry name" value="Homeodomain-like"/>
    <property type="match status" value="1"/>
</dbReference>
<keyword evidence="11" id="KW-1185">Reference proteome</keyword>
<sequence length="467" mass="51483">MQGSMVSTATAVQECENGGSVFPFGNTISTSVQLKDQFSCGNDYALKVRKPYTITKQRERWTEEEHRKFLEALKLYGRAWRKIEEHVGTKTAVQIRSHAQKFFHKVARDPNGGNTNSEEPIEIPPPRPKRKPMHPYPRKLVHSPKKEMSPAEHSTSSLSPNLSLSEQENQSPKSVLFTMGSDMVGSSGSDTPDGSLSPVSSSPGIRDGSFMISEPNPSSDDTGSPPAAAVSVPDDRFAMKLESFSQDNDYVKESSAEEVCTRSLKLFGRTVLVTDSYRPSSPTTETCEASPPSDEHGEKLAQQLLQNGTTMDSSTENTNHAWGHLPQAVQALYLMRLQNENSNLAGSGSATPIPSWPCFGGLPFPFIPCNKPEPVKGALDSNLGEGQDKCSDFDTPTFRNSPPKKAGKEPELVFKLKPSSRSAFSQLRISTEKCRKGFVPYKRSTAQIHNHNITSEEREEKRIYLSL</sequence>
<reference evidence="10" key="1">
    <citation type="submission" date="2023-07" db="EMBL/GenBank/DDBJ databases">
        <title>draft genome sequence of fig (Ficus carica).</title>
        <authorList>
            <person name="Takahashi T."/>
            <person name="Nishimura K."/>
        </authorList>
    </citation>
    <scope>NUCLEOTIDE SEQUENCE</scope>
</reference>
<feature type="region of interest" description="Disordered" evidence="6">
    <location>
        <begin position="277"/>
        <end position="297"/>
    </location>
</feature>
<feature type="compositionally biased region" description="Polar residues" evidence="6">
    <location>
        <begin position="277"/>
        <end position="287"/>
    </location>
</feature>
<dbReference type="PROSITE" id="PS50090">
    <property type="entry name" value="MYB_LIKE"/>
    <property type="match status" value="1"/>
</dbReference>
<protein>
    <submittedName>
        <fullName evidence="10">Uncharacterized protein</fullName>
    </submittedName>
</protein>
<dbReference type="InterPro" id="IPR017930">
    <property type="entry name" value="Myb_dom"/>
</dbReference>
<dbReference type="FunFam" id="1.10.10.60:FF:000023">
    <property type="entry name" value="protein REVEILLE 6 isoform X1"/>
    <property type="match status" value="1"/>
</dbReference>
<evidence type="ECO:0000256" key="1">
    <source>
        <dbReference type="ARBA" id="ARBA00004123"/>
    </source>
</evidence>
<dbReference type="PANTHER" id="PTHR12802">
    <property type="entry name" value="SWI/SNF COMPLEX-RELATED"/>
    <property type="match status" value="1"/>
</dbReference>
<dbReference type="Pfam" id="PF00249">
    <property type="entry name" value="Myb_DNA-binding"/>
    <property type="match status" value="1"/>
</dbReference>
<dbReference type="AlphaFoldDB" id="A0AA87ZXE1"/>
<dbReference type="CDD" id="cd00167">
    <property type="entry name" value="SANT"/>
    <property type="match status" value="1"/>
</dbReference>
<dbReference type="Proteomes" id="UP001187192">
    <property type="component" value="Unassembled WGS sequence"/>
</dbReference>
<evidence type="ECO:0000256" key="4">
    <source>
        <dbReference type="ARBA" id="ARBA00023163"/>
    </source>
</evidence>